<accession>A0A849CBC2</accession>
<sequence>MRFTKTIAPVLFCLTATVTTGATATADPAPAAPALQVTGNDHGIPYQVALSDDNRATVSTIAAGQFLATWDGEAVIVTDDNGALAATVPLQYDIAGKSLALTPAITDGGRRLTLTPVAQSPTPLRDINAQQHFFDVVQANLPAVATGAAIGAGIGFLIGFPAGLFIFDIITIPITTVVGALIGGAIGLQQGGGQPAVEAALSYAESVVPGASDTIRPAFDALPEPQPR</sequence>
<proteinExistence type="predicted"/>
<comment type="caution">
    <text evidence="3">The sequence shown here is derived from an EMBL/GenBank/DDBJ whole genome shotgun (WGS) entry which is preliminary data.</text>
</comment>
<organism evidence="3 4">
    <name type="scientific">Nocardia uniformis</name>
    <dbReference type="NCBI Taxonomy" id="53432"/>
    <lineage>
        <taxon>Bacteria</taxon>
        <taxon>Bacillati</taxon>
        <taxon>Actinomycetota</taxon>
        <taxon>Actinomycetes</taxon>
        <taxon>Mycobacteriales</taxon>
        <taxon>Nocardiaceae</taxon>
        <taxon>Nocardia</taxon>
    </lineage>
</organism>
<reference evidence="3 4" key="1">
    <citation type="submission" date="2020-05" db="EMBL/GenBank/DDBJ databases">
        <title>MicrobeNet Type strains.</title>
        <authorList>
            <person name="Nicholson A.C."/>
        </authorList>
    </citation>
    <scope>NUCLEOTIDE SEQUENCE [LARGE SCALE GENOMIC DNA]</scope>
    <source>
        <strain evidence="3 4">JCM 3224</strain>
    </source>
</reference>
<feature type="domain" description="DUF8020" evidence="2">
    <location>
        <begin position="44"/>
        <end position="117"/>
    </location>
</feature>
<keyword evidence="1" id="KW-0732">Signal</keyword>
<protein>
    <recommendedName>
        <fullName evidence="2">DUF8020 domain-containing protein</fullName>
    </recommendedName>
</protein>
<dbReference type="Proteomes" id="UP000586827">
    <property type="component" value="Unassembled WGS sequence"/>
</dbReference>
<name>A0A849CBC2_9NOCA</name>
<keyword evidence="4" id="KW-1185">Reference proteome</keyword>
<evidence type="ECO:0000259" key="2">
    <source>
        <dbReference type="Pfam" id="PF26059"/>
    </source>
</evidence>
<dbReference type="EMBL" id="JABELX010000018">
    <property type="protein sequence ID" value="NNH75008.1"/>
    <property type="molecule type" value="Genomic_DNA"/>
</dbReference>
<dbReference type="InterPro" id="IPR058333">
    <property type="entry name" value="DUF8020"/>
</dbReference>
<gene>
    <name evidence="3" type="ORF">HLB23_35035</name>
</gene>
<feature type="signal peptide" evidence="1">
    <location>
        <begin position="1"/>
        <end position="24"/>
    </location>
</feature>
<evidence type="ECO:0000256" key="1">
    <source>
        <dbReference type="SAM" id="SignalP"/>
    </source>
</evidence>
<feature type="chain" id="PRO_5038482881" description="DUF8020 domain-containing protein" evidence="1">
    <location>
        <begin position="25"/>
        <end position="228"/>
    </location>
</feature>
<evidence type="ECO:0000313" key="3">
    <source>
        <dbReference type="EMBL" id="NNH75008.1"/>
    </source>
</evidence>
<dbReference type="RefSeq" id="WP_157553270.1">
    <property type="nucleotide sequence ID" value="NZ_JABELX010000018.1"/>
</dbReference>
<dbReference type="Pfam" id="PF26059">
    <property type="entry name" value="DUF8020"/>
    <property type="match status" value="1"/>
</dbReference>
<evidence type="ECO:0000313" key="4">
    <source>
        <dbReference type="Proteomes" id="UP000586827"/>
    </source>
</evidence>
<dbReference type="AlphaFoldDB" id="A0A849CBC2"/>